<feature type="compositionally biased region" description="Low complexity" evidence="1">
    <location>
        <begin position="261"/>
        <end position="271"/>
    </location>
</feature>
<evidence type="ECO:0000313" key="2">
    <source>
        <dbReference type="EMBL" id="EKV30936.1"/>
    </source>
</evidence>
<comment type="caution">
    <text evidence="2">The sequence shown here is derived from an EMBL/GenBank/DDBJ whole genome shotgun (WGS) entry which is preliminary data.</text>
</comment>
<evidence type="ECO:0000313" key="3">
    <source>
        <dbReference type="Proteomes" id="UP000009881"/>
    </source>
</evidence>
<evidence type="ECO:0000256" key="1">
    <source>
        <dbReference type="SAM" id="MobiDB-lite"/>
    </source>
</evidence>
<name>K9HR91_9PROT</name>
<dbReference type="RefSeq" id="WP_009540381.1">
    <property type="nucleotide sequence ID" value="NZ_ANHY01000007.1"/>
</dbReference>
<dbReference type="EMBL" id="ANHY01000007">
    <property type="protein sequence ID" value="EKV30936.1"/>
    <property type="molecule type" value="Genomic_DNA"/>
</dbReference>
<sequence length="584" mass="62175">MARSPFFSRLIDRVVPETLIKRLSGGEEKPVEDAENAYDDDPPELSLEELLKEDIGAFGGKMHIISLVEFKEAIGSAKWLKLSTNIMLIAEGVLRSRLGHAHSYVQRGSDMFLLGFRGLSDTAAKLRAVEVAEEIGGRLAGAAFGSKQALVRTAEVDPEDLLTEDGELDEKVLHAAVAEGESVQPVSPKEAERRRFHQAKVEKSDGHRPLPTTDPTALKQPGRRFWTGSGTSGHDDGRRRQWETEGAGADYDDAPPEPDPLAEAAARAAAEQPRIKPLVKPLSEAERRHFEAMHGGMLATLGPEDYVRSGGSALDATDRLQGGTATSGSDDPAAEDAPPQDPATRNPAAVEAMLRPCWTAATEAADTFLLRPRLTGGSVPAGETRAPGADNDAMIAAKAVEVLEQMAEKAPGAVLVVPLHCLSLGDPDRRPAVLGALNKASAATRMKALRVEVVGITQRTPAARVMNAIDALRPIVREVALRTDLADPARVVFGLRGVLVGADAEDLKDRPPKAMAERIRALEEKARLGGATGSFLWGLRKRGEIALALDHGIGAVGGPALSRDIPPPGKALRLSKGRLLGKTG</sequence>
<proteinExistence type="predicted"/>
<gene>
    <name evidence="2" type="ORF">C882_4273</name>
</gene>
<feature type="compositionally biased region" description="Basic and acidic residues" evidence="1">
    <location>
        <begin position="189"/>
        <end position="208"/>
    </location>
</feature>
<feature type="region of interest" description="Disordered" evidence="1">
    <location>
        <begin position="179"/>
        <end position="279"/>
    </location>
</feature>
<feature type="region of interest" description="Disordered" evidence="1">
    <location>
        <begin position="309"/>
        <end position="345"/>
    </location>
</feature>
<dbReference type="AlphaFoldDB" id="K9HR91"/>
<dbReference type="Proteomes" id="UP000009881">
    <property type="component" value="Unassembled WGS sequence"/>
</dbReference>
<organism evidence="2 3">
    <name type="scientific">Caenispirillum salinarum AK4</name>
    <dbReference type="NCBI Taxonomy" id="1238182"/>
    <lineage>
        <taxon>Bacteria</taxon>
        <taxon>Pseudomonadati</taxon>
        <taxon>Pseudomonadota</taxon>
        <taxon>Alphaproteobacteria</taxon>
        <taxon>Rhodospirillales</taxon>
        <taxon>Novispirillaceae</taxon>
        <taxon>Caenispirillum</taxon>
    </lineage>
</organism>
<dbReference type="STRING" id="1238182.C882_4273"/>
<feature type="compositionally biased region" description="Basic and acidic residues" evidence="1">
    <location>
        <begin position="233"/>
        <end position="243"/>
    </location>
</feature>
<reference evidence="2 3" key="1">
    <citation type="journal article" date="2013" name="Genome Announc.">
        <title>Draft Genome Sequence of an Alphaproteobacterium, Caenispirillum salinarum AK4(T), Isolated from a Solar Saltern.</title>
        <authorList>
            <person name="Khatri I."/>
            <person name="Singh A."/>
            <person name="Korpole S."/>
            <person name="Pinnaka A.K."/>
            <person name="Subramanian S."/>
        </authorList>
    </citation>
    <scope>NUCLEOTIDE SEQUENCE [LARGE SCALE GENOMIC DNA]</scope>
    <source>
        <strain evidence="2 3">AK4</strain>
    </source>
</reference>
<dbReference type="eggNOG" id="ENOG5032TPW">
    <property type="taxonomic scope" value="Bacteria"/>
</dbReference>
<dbReference type="OrthoDB" id="8436846at2"/>
<keyword evidence="3" id="KW-1185">Reference proteome</keyword>
<accession>K9HR91</accession>
<protein>
    <submittedName>
        <fullName evidence="2">Uncharacterized protein</fullName>
    </submittedName>
</protein>